<dbReference type="InterPro" id="IPR045133">
    <property type="entry name" value="IRE1/2-like"/>
</dbReference>
<feature type="region of interest" description="Disordered" evidence="4">
    <location>
        <begin position="437"/>
        <end position="489"/>
    </location>
</feature>
<dbReference type="InterPro" id="IPR036770">
    <property type="entry name" value="Ankyrin_rpt-contain_sf"/>
</dbReference>
<dbReference type="GO" id="GO:0005524">
    <property type="term" value="F:ATP binding"/>
    <property type="evidence" value="ECO:0007669"/>
    <property type="project" value="UniProtKB-KW"/>
</dbReference>
<organism evidence="7 8">
    <name type="scientific">Hemibagrus guttatus</name>
    <dbReference type="NCBI Taxonomy" id="175788"/>
    <lineage>
        <taxon>Eukaryota</taxon>
        <taxon>Metazoa</taxon>
        <taxon>Chordata</taxon>
        <taxon>Craniata</taxon>
        <taxon>Vertebrata</taxon>
        <taxon>Euteleostomi</taxon>
        <taxon>Actinopterygii</taxon>
        <taxon>Neopterygii</taxon>
        <taxon>Teleostei</taxon>
        <taxon>Ostariophysi</taxon>
        <taxon>Siluriformes</taxon>
        <taxon>Bagridae</taxon>
        <taxon>Hemibagrus</taxon>
    </lineage>
</organism>
<evidence type="ECO:0000256" key="3">
    <source>
        <dbReference type="PROSITE-ProRule" id="PRU00023"/>
    </source>
</evidence>
<dbReference type="PROSITE" id="PS51392">
    <property type="entry name" value="KEN"/>
    <property type="match status" value="1"/>
</dbReference>
<keyword evidence="3" id="KW-0040">ANK repeat</keyword>
<protein>
    <submittedName>
        <fullName evidence="7">Uncharacterized protein</fullName>
    </submittedName>
</protein>
<dbReference type="SUPFAM" id="SSF56112">
    <property type="entry name" value="Protein kinase-like (PK-like)"/>
    <property type="match status" value="1"/>
</dbReference>
<proteinExistence type="predicted"/>
<dbReference type="SUPFAM" id="SSF48403">
    <property type="entry name" value="Ankyrin repeat"/>
    <property type="match status" value="1"/>
</dbReference>
<evidence type="ECO:0000313" key="7">
    <source>
        <dbReference type="EMBL" id="KAK3546459.1"/>
    </source>
</evidence>
<dbReference type="PANTHER" id="PTHR13954:SF28">
    <property type="match status" value="1"/>
</dbReference>
<feature type="repeat" description="ANK" evidence="3">
    <location>
        <begin position="127"/>
        <end position="152"/>
    </location>
</feature>
<dbReference type="GO" id="GO:0051082">
    <property type="term" value="F:unfolded protein binding"/>
    <property type="evidence" value="ECO:0007669"/>
    <property type="project" value="TreeGrafter"/>
</dbReference>
<dbReference type="GO" id="GO:0006397">
    <property type="term" value="P:mRNA processing"/>
    <property type="evidence" value="ECO:0007669"/>
    <property type="project" value="InterPro"/>
</dbReference>
<dbReference type="PANTHER" id="PTHR13954">
    <property type="entry name" value="IRE1-RELATED"/>
    <property type="match status" value="1"/>
</dbReference>
<evidence type="ECO:0000256" key="2">
    <source>
        <dbReference type="ARBA" id="ARBA00022840"/>
    </source>
</evidence>
<dbReference type="Pfam" id="PF00069">
    <property type="entry name" value="Pkinase"/>
    <property type="match status" value="1"/>
</dbReference>
<dbReference type="Proteomes" id="UP001274896">
    <property type="component" value="Unassembled WGS sequence"/>
</dbReference>
<evidence type="ECO:0000256" key="1">
    <source>
        <dbReference type="ARBA" id="ARBA00022741"/>
    </source>
</evidence>
<dbReference type="GO" id="GO:0070059">
    <property type="term" value="P:intrinsic apoptotic signaling pathway in response to endoplasmic reticulum stress"/>
    <property type="evidence" value="ECO:0007669"/>
    <property type="project" value="TreeGrafter"/>
</dbReference>
<dbReference type="SMART" id="SM00248">
    <property type="entry name" value="ANK"/>
    <property type="match status" value="3"/>
</dbReference>
<dbReference type="AlphaFoldDB" id="A0AAE0RAF7"/>
<keyword evidence="1" id="KW-0547">Nucleotide-binding</keyword>
<dbReference type="Gene3D" id="1.10.510.10">
    <property type="entry name" value="Transferase(Phosphotransferase) domain 1"/>
    <property type="match status" value="1"/>
</dbReference>
<evidence type="ECO:0000259" key="5">
    <source>
        <dbReference type="PROSITE" id="PS50011"/>
    </source>
</evidence>
<keyword evidence="8" id="KW-1185">Reference proteome</keyword>
<dbReference type="PROSITE" id="PS50011">
    <property type="entry name" value="PROTEIN_KINASE_DOM"/>
    <property type="match status" value="1"/>
</dbReference>
<dbReference type="GO" id="GO:1990604">
    <property type="term" value="C:IRE1-TRAF2-ASK1 complex"/>
    <property type="evidence" value="ECO:0007669"/>
    <property type="project" value="TreeGrafter"/>
</dbReference>
<dbReference type="PROSITE" id="PS50088">
    <property type="entry name" value="ANK_REPEAT"/>
    <property type="match status" value="1"/>
</dbReference>
<dbReference type="Pfam" id="PF06479">
    <property type="entry name" value="Ribonuc_2-5A"/>
    <property type="match status" value="1"/>
</dbReference>
<sequence>MAFQIQWSIPIPVPVPDELKPRKTHPLIQCIIDNKAKKLKKLVGESNINGLYSSAIWNDDVSLLTAAAVCGNEKICNFLLREKADPNILSANRLTSLHYAANTRGVPLNIVRILIAAKANPNGHQQQAFTPLQFAASNDRLDVFEALIEAGAVPERNYGVKPDLDQKVENLINKLHAGNEVVEKCRMFFKFAAMVPRKTQPEVFNYCREHFFEEHPFSHILLFEGYFNVVGPSIELYQQSSIKWLKDSKKTDIYIEGFIKRFPRIPYEHRLQALNCLHAVICMMREISPQIFNAIIPILIKYLLPISTVQGNIFNPLILSILCVTMDKSLKQKPAADSLQSDVLEELCNALMPLTNCSTEVSILTYRLFAALHEFVPEHINSCGVTSVPERVLIAVDIGTDDAVKEKLRLLDTNLRFPQSMRTVDCLGEAADSVSSKKKKKKKKKKKNDNQQDTSSKEDSNTTKTSVQVSDSSLHPYATHTEESPGKRKWLSLSQRWKPKLEKLASIKACKVYRLGNLTIGNSSEFEIAKGSDGTRVFLGLRDDGTEVAVKRMYRSEYQDLKNEEQFLRLPQLDNPCIVRYVDFAEDENFGYLALQLCEYTLEEYIQNHLPEDTSQQLQVLKKIVKEVLYSLNALHSHNTNVLHRDIKPQNVLIDITGKARLADFGISRRLKVGETTCRTSPAGTRYWKARETLEEDSNSGYKRSSDVQVAGMLIYYILSHGHHPFGTGARCESNILDGKYSLEHLDDELAKDLVKWMISHEPKDRPIVEETLRHPFFWPNKDKIHYLRMLGNEKEVGNCRSADPDLLSDIEAVTAGKVFADWKAKLPSELVQKVDDKKKPYPENTLGLLRFIRNMLEHYSEDAKMIDLMTIFPDLFETAFIIAKKRGWVTAMEFMPEIPET</sequence>
<dbReference type="InterPro" id="IPR011009">
    <property type="entry name" value="Kinase-like_dom_sf"/>
</dbReference>
<dbReference type="InterPro" id="IPR008271">
    <property type="entry name" value="Ser/Thr_kinase_AS"/>
</dbReference>
<dbReference type="GO" id="GO:0036498">
    <property type="term" value="P:IRE1-mediated unfolded protein response"/>
    <property type="evidence" value="ECO:0007669"/>
    <property type="project" value="TreeGrafter"/>
</dbReference>
<accession>A0AAE0RAF7</accession>
<dbReference type="InterPro" id="IPR000719">
    <property type="entry name" value="Prot_kinase_dom"/>
</dbReference>
<feature type="compositionally biased region" description="Basic residues" evidence="4">
    <location>
        <begin position="437"/>
        <end position="447"/>
    </location>
</feature>
<dbReference type="PROSITE" id="PS00108">
    <property type="entry name" value="PROTEIN_KINASE_ST"/>
    <property type="match status" value="1"/>
</dbReference>
<comment type="caution">
    <text evidence="7">The sequence shown here is derived from an EMBL/GenBank/DDBJ whole genome shotgun (WGS) entry which is preliminary data.</text>
</comment>
<name>A0AAE0RAF7_9TELE</name>
<dbReference type="Pfam" id="PF12796">
    <property type="entry name" value="Ank_2"/>
    <property type="match status" value="1"/>
</dbReference>
<evidence type="ECO:0000256" key="4">
    <source>
        <dbReference type="SAM" id="MobiDB-lite"/>
    </source>
</evidence>
<dbReference type="InterPro" id="IPR002110">
    <property type="entry name" value="Ankyrin_rpt"/>
</dbReference>
<dbReference type="Gene3D" id="1.20.1440.180">
    <property type="entry name" value="KEN domain"/>
    <property type="match status" value="1"/>
</dbReference>
<feature type="domain" description="KEN" evidence="6">
    <location>
        <begin position="781"/>
        <end position="902"/>
    </location>
</feature>
<gene>
    <name evidence="7" type="ORF">QTP70_026316</name>
</gene>
<feature type="domain" description="Protein kinase" evidence="5">
    <location>
        <begin position="522"/>
        <end position="778"/>
    </location>
</feature>
<reference evidence="7" key="1">
    <citation type="submission" date="2023-06" db="EMBL/GenBank/DDBJ databases">
        <title>Male Hemibagrus guttatus genome.</title>
        <authorList>
            <person name="Bian C."/>
        </authorList>
    </citation>
    <scope>NUCLEOTIDE SEQUENCE</scope>
    <source>
        <strain evidence="7">Male_cb2023</strain>
        <tissue evidence="7">Muscle</tissue>
    </source>
</reference>
<dbReference type="Gene3D" id="1.25.40.20">
    <property type="entry name" value="Ankyrin repeat-containing domain"/>
    <property type="match status" value="1"/>
</dbReference>
<dbReference type="GO" id="GO:0004674">
    <property type="term" value="F:protein serine/threonine kinase activity"/>
    <property type="evidence" value="ECO:0007669"/>
    <property type="project" value="InterPro"/>
</dbReference>
<dbReference type="PROSITE" id="PS50297">
    <property type="entry name" value="ANK_REP_REGION"/>
    <property type="match status" value="1"/>
</dbReference>
<dbReference type="GO" id="GO:0004521">
    <property type="term" value="F:RNA endonuclease activity"/>
    <property type="evidence" value="ECO:0007669"/>
    <property type="project" value="InterPro"/>
</dbReference>
<feature type="compositionally biased region" description="Polar residues" evidence="4">
    <location>
        <begin position="462"/>
        <end position="473"/>
    </location>
</feature>
<dbReference type="SMART" id="SM00220">
    <property type="entry name" value="S_TKc"/>
    <property type="match status" value="1"/>
</dbReference>
<evidence type="ECO:0000313" key="8">
    <source>
        <dbReference type="Proteomes" id="UP001274896"/>
    </source>
</evidence>
<keyword evidence="2" id="KW-0067">ATP-binding</keyword>
<dbReference type="InterPro" id="IPR038357">
    <property type="entry name" value="KEN_sf"/>
</dbReference>
<evidence type="ECO:0000259" key="6">
    <source>
        <dbReference type="PROSITE" id="PS51392"/>
    </source>
</evidence>
<dbReference type="InterPro" id="IPR010513">
    <property type="entry name" value="KEN_dom"/>
</dbReference>
<dbReference type="EMBL" id="JAUCMX010000005">
    <property type="protein sequence ID" value="KAK3546459.1"/>
    <property type="molecule type" value="Genomic_DNA"/>
</dbReference>